<evidence type="ECO:0000256" key="1">
    <source>
        <dbReference type="ARBA" id="ARBA00022729"/>
    </source>
</evidence>
<keyword evidence="7" id="KW-1185">Reference proteome</keyword>
<dbReference type="RefSeq" id="WP_108023507.1">
    <property type="nucleotide sequence ID" value="NZ_QBKR01000011.1"/>
</dbReference>
<evidence type="ECO:0000259" key="5">
    <source>
        <dbReference type="Pfam" id="PF24568"/>
    </source>
</evidence>
<dbReference type="GO" id="GO:0004222">
    <property type="term" value="F:metalloendopeptidase activity"/>
    <property type="evidence" value="ECO:0007669"/>
    <property type="project" value="TreeGrafter"/>
</dbReference>
<keyword evidence="1" id="KW-0732">Signal</keyword>
<dbReference type="InterPro" id="IPR016047">
    <property type="entry name" value="M23ase_b-sheet_dom"/>
</dbReference>
<feature type="compositionally biased region" description="Basic and acidic residues" evidence="3">
    <location>
        <begin position="211"/>
        <end position="242"/>
    </location>
</feature>
<feature type="domain" description="Peptidoglycan hydrolase PcsB coiled-coil" evidence="5">
    <location>
        <begin position="97"/>
        <end position="168"/>
    </location>
</feature>
<dbReference type="OrthoDB" id="9805799at2"/>
<dbReference type="InterPro" id="IPR011055">
    <property type="entry name" value="Dup_hybrid_motif"/>
</dbReference>
<keyword evidence="2" id="KW-0175">Coiled coil</keyword>
<keyword evidence="6" id="KW-0378">Hydrolase</keyword>
<evidence type="ECO:0000256" key="2">
    <source>
        <dbReference type="SAM" id="Coils"/>
    </source>
</evidence>
<dbReference type="CDD" id="cd12797">
    <property type="entry name" value="M23_peptidase"/>
    <property type="match status" value="1"/>
</dbReference>
<dbReference type="EMBL" id="QBKR01000011">
    <property type="protein sequence ID" value="PTX59671.1"/>
    <property type="molecule type" value="Genomic_DNA"/>
</dbReference>
<dbReference type="Pfam" id="PF24568">
    <property type="entry name" value="CC_PcsB"/>
    <property type="match status" value="1"/>
</dbReference>
<dbReference type="InterPro" id="IPR050570">
    <property type="entry name" value="Cell_wall_metabolism_enzyme"/>
</dbReference>
<dbReference type="PANTHER" id="PTHR21666:SF289">
    <property type="entry name" value="L-ALA--D-GLU ENDOPEPTIDASE"/>
    <property type="match status" value="1"/>
</dbReference>
<proteinExistence type="predicted"/>
<accession>A0A2T6BUC2</accession>
<evidence type="ECO:0000259" key="4">
    <source>
        <dbReference type="Pfam" id="PF01551"/>
    </source>
</evidence>
<feature type="region of interest" description="Disordered" evidence="3">
    <location>
        <begin position="211"/>
        <end position="253"/>
    </location>
</feature>
<feature type="domain" description="M23ase beta-sheet core" evidence="4">
    <location>
        <begin position="275"/>
        <end position="372"/>
    </location>
</feature>
<evidence type="ECO:0000313" key="6">
    <source>
        <dbReference type="EMBL" id="PTX59671.1"/>
    </source>
</evidence>
<dbReference type="SUPFAM" id="SSF51261">
    <property type="entry name" value="Duplicated hybrid motif"/>
    <property type="match status" value="1"/>
</dbReference>
<dbReference type="AlphaFoldDB" id="A0A2T6BUC2"/>
<dbReference type="Gene3D" id="2.70.70.10">
    <property type="entry name" value="Glucose Permease (Domain IIA)"/>
    <property type="match status" value="1"/>
</dbReference>
<sequence length="377" mass="43482">MKGKRSAKLVSGWASFILAITLLSPGIIHADEIEKKRESIKNRDKEIQRLEKEKALTEKELKSLYADLETEKRKLARLDEEVYSLEKKLKKSSRRLKEKESQLQEQERLYENRLRTIYQQGKMFYVESLLNSQSLEQFLNRLKFVKLVADRDQELINRYREDRASLKEEKARYQNLLEDHREKQEEARSIHSRLMKEYKDHETQLNKLAKKQEHLEEVNEEEKEKVRELIRRKQQENEKKSGDASYEGGKFRRPVEGPITSGFGMRYHPTQGVYKMHTGVDFGASLGTPIYAAAAGKVIEARPAAGYGYIVVIDHGGGLSTLYAHMYSQDVKVKTGESVAKGQAIAAVGNNGWSTGPHLHFEVLKNGEPIDPMEYLK</sequence>
<dbReference type="InterPro" id="IPR057309">
    <property type="entry name" value="PcsB_CC"/>
</dbReference>
<evidence type="ECO:0000256" key="3">
    <source>
        <dbReference type="SAM" id="MobiDB-lite"/>
    </source>
</evidence>
<dbReference type="PANTHER" id="PTHR21666">
    <property type="entry name" value="PEPTIDASE-RELATED"/>
    <property type="match status" value="1"/>
</dbReference>
<organism evidence="6 7">
    <name type="scientific">Melghirimyces profundicolus</name>
    <dbReference type="NCBI Taxonomy" id="1242148"/>
    <lineage>
        <taxon>Bacteria</taxon>
        <taxon>Bacillati</taxon>
        <taxon>Bacillota</taxon>
        <taxon>Bacilli</taxon>
        <taxon>Bacillales</taxon>
        <taxon>Thermoactinomycetaceae</taxon>
        <taxon>Melghirimyces</taxon>
    </lineage>
</organism>
<dbReference type="Pfam" id="PF01551">
    <property type="entry name" value="Peptidase_M23"/>
    <property type="match status" value="1"/>
</dbReference>
<dbReference type="Gene3D" id="6.10.250.3150">
    <property type="match status" value="1"/>
</dbReference>
<gene>
    <name evidence="6" type="ORF">C8P63_111106</name>
</gene>
<comment type="caution">
    <text evidence="6">The sequence shown here is derived from an EMBL/GenBank/DDBJ whole genome shotgun (WGS) entry which is preliminary data.</text>
</comment>
<name>A0A2T6BUC2_9BACL</name>
<protein>
    <submittedName>
        <fullName evidence="6">Murein DD-endopeptidase MepM/ murein hydrolase activator NlpD</fullName>
    </submittedName>
</protein>
<reference evidence="6 7" key="1">
    <citation type="submission" date="2018-04" db="EMBL/GenBank/DDBJ databases">
        <title>Genomic Encyclopedia of Archaeal and Bacterial Type Strains, Phase II (KMG-II): from individual species to whole genera.</title>
        <authorList>
            <person name="Goeker M."/>
        </authorList>
    </citation>
    <scope>NUCLEOTIDE SEQUENCE [LARGE SCALE GENOMIC DNA]</scope>
    <source>
        <strain evidence="6 7">DSM 45787</strain>
    </source>
</reference>
<feature type="coiled-coil region" evidence="2">
    <location>
        <begin position="30"/>
        <end position="116"/>
    </location>
</feature>
<dbReference type="Proteomes" id="UP000244240">
    <property type="component" value="Unassembled WGS sequence"/>
</dbReference>
<evidence type="ECO:0000313" key="7">
    <source>
        <dbReference type="Proteomes" id="UP000244240"/>
    </source>
</evidence>